<evidence type="ECO:0000256" key="4">
    <source>
        <dbReference type="ARBA" id="ARBA00023136"/>
    </source>
</evidence>
<protein>
    <submittedName>
        <fullName evidence="7">Sulfate transporter/STAS protein</fullName>
    </submittedName>
</protein>
<proteinExistence type="predicted"/>
<dbReference type="PROSITE" id="PS50801">
    <property type="entry name" value="STAS"/>
    <property type="match status" value="1"/>
</dbReference>
<dbReference type="InterPro" id="IPR001902">
    <property type="entry name" value="SLC26A/SulP_fam"/>
</dbReference>
<keyword evidence="3 5" id="KW-1133">Transmembrane helix</keyword>
<dbReference type="EMBL" id="NGMS01000001">
    <property type="protein sequence ID" value="OTP26620.1"/>
    <property type="molecule type" value="Genomic_DNA"/>
</dbReference>
<dbReference type="CDD" id="cd07042">
    <property type="entry name" value="STAS_SulP_like_sulfate_transporter"/>
    <property type="match status" value="1"/>
</dbReference>
<comment type="caution">
    <text evidence="7">The sequence shown here is derived from an EMBL/GenBank/DDBJ whole genome shotgun (WGS) entry which is preliminary data.</text>
</comment>
<accession>A0A242KYG8</accession>
<feature type="transmembrane region" description="Helical" evidence="5">
    <location>
        <begin position="149"/>
        <end position="172"/>
    </location>
</feature>
<dbReference type="InterPro" id="IPR002645">
    <property type="entry name" value="STAS_dom"/>
</dbReference>
<keyword evidence="4 5" id="KW-0472">Membrane</keyword>
<feature type="domain" description="STAS" evidence="6">
    <location>
        <begin position="455"/>
        <end position="562"/>
    </location>
</feature>
<feature type="transmembrane region" description="Helical" evidence="5">
    <location>
        <begin position="53"/>
        <end position="72"/>
    </location>
</feature>
<reference evidence="7 8" key="1">
    <citation type="submission" date="2017-05" db="EMBL/GenBank/DDBJ databases">
        <title>The Genome Sequence of Enterococcus mundtii 6B1_DIV0119.</title>
        <authorList>
            <consortium name="The Broad Institute Genomics Platform"/>
            <consortium name="The Broad Institute Genomic Center for Infectious Diseases"/>
            <person name="Earl A."/>
            <person name="Manson A."/>
            <person name="Schwartman J."/>
            <person name="Gilmore M."/>
            <person name="Abouelleil A."/>
            <person name="Cao P."/>
            <person name="Chapman S."/>
            <person name="Cusick C."/>
            <person name="Shea T."/>
            <person name="Young S."/>
            <person name="Neafsey D."/>
            <person name="Nusbaum C."/>
            <person name="Birren B."/>
        </authorList>
    </citation>
    <scope>NUCLEOTIDE SEQUENCE [LARGE SCALE GENOMIC DNA]</scope>
    <source>
        <strain evidence="7 8">6B1_DIV0119</strain>
    </source>
</reference>
<evidence type="ECO:0000313" key="7">
    <source>
        <dbReference type="EMBL" id="OTP26620.1"/>
    </source>
</evidence>
<feature type="transmembrane region" description="Helical" evidence="5">
    <location>
        <begin position="122"/>
        <end position="142"/>
    </location>
</feature>
<evidence type="ECO:0000259" key="6">
    <source>
        <dbReference type="PROSITE" id="PS50801"/>
    </source>
</evidence>
<dbReference type="Gene3D" id="3.30.750.24">
    <property type="entry name" value="STAS domain"/>
    <property type="match status" value="1"/>
</dbReference>
<comment type="subcellular location">
    <subcellularLocation>
        <location evidence="1">Membrane</location>
        <topology evidence="1">Multi-pass membrane protein</topology>
    </subcellularLocation>
</comment>
<sequence>MKKLTLINKICYPVTCISSIFYENGVVVLLKNYIGLLKKEFSGYNLSVFQKDLLAGITVAAVALPLALAFGVSSGADAAAGLITAVIAGLVIGGLSGGFYQISGPTGAMAAILMSIAAKQGMQGVLLATFLAGVLLFAAGVLRLGTLTSFIPAPVITGFTSGIAIIIALGQIDNLFGVHSEGANVMEKLASYQNLGFEISLPTILMGSLVIIGMLIYPKKWGQKIPSSLLAIILTTTLMMIVDWPIATVGEIPQTLISSNRLVLGDFSLSAIQTVIVPAISIALLGMIESLLCGASAGRMANRQLDSNQELVAQGIGNLLLPFFGGIPATAAIARTSVAIKSGAQTRVAGMIHAIVLFLSMLIFAPIMSNIPMPALAGVLIVTAWRMNEWETIKELFAKRYWSALLLFFLTMGCTVIFDLSIAIVIGIISGCVFFIVKSAAITISVEEIDWQRMSLPETKKLDNWAVVYISGPLFFMSAERLKATLTELADKEGIIFSMRGVPSIDLTAQSLFEEFQEKAAIKEQTIIYTSLQPEVEKQLQHLWEKQKTEQHLTVAHALASLHKQTMLDSEI</sequence>
<feature type="transmembrane region" description="Helical" evidence="5">
    <location>
        <begin position="79"/>
        <end position="102"/>
    </location>
</feature>
<evidence type="ECO:0000256" key="3">
    <source>
        <dbReference type="ARBA" id="ARBA00022989"/>
    </source>
</evidence>
<feature type="transmembrane region" description="Helical" evidence="5">
    <location>
        <begin position="267"/>
        <end position="293"/>
    </location>
</feature>
<dbReference type="GO" id="GO:0016020">
    <property type="term" value="C:membrane"/>
    <property type="evidence" value="ECO:0007669"/>
    <property type="project" value="UniProtKB-SubCell"/>
</dbReference>
<feature type="transmembrane region" description="Helical" evidence="5">
    <location>
        <begin position="229"/>
        <end position="247"/>
    </location>
</feature>
<evidence type="ECO:0000256" key="2">
    <source>
        <dbReference type="ARBA" id="ARBA00022692"/>
    </source>
</evidence>
<evidence type="ECO:0000256" key="5">
    <source>
        <dbReference type="SAM" id="Phobius"/>
    </source>
</evidence>
<evidence type="ECO:0000313" key="8">
    <source>
        <dbReference type="Proteomes" id="UP000195024"/>
    </source>
</evidence>
<dbReference type="PANTHER" id="PTHR11814">
    <property type="entry name" value="SULFATE TRANSPORTER"/>
    <property type="match status" value="1"/>
</dbReference>
<feature type="transmembrane region" description="Helical" evidence="5">
    <location>
        <begin position="400"/>
        <end position="418"/>
    </location>
</feature>
<dbReference type="Pfam" id="PF01740">
    <property type="entry name" value="STAS"/>
    <property type="match status" value="1"/>
</dbReference>
<keyword evidence="2 5" id="KW-0812">Transmembrane</keyword>
<feature type="transmembrane region" description="Helical" evidence="5">
    <location>
        <begin position="199"/>
        <end position="217"/>
    </location>
</feature>
<dbReference type="InterPro" id="IPR036513">
    <property type="entry name" value="STAS_dom_sf"/>
</dbReference>
<dbReference type="AlphaFoldDB" id="A0A242KYG8"/>
<dbReference type="Proteomes" id="UP000195024">
    <property type="component" value="Unassembled WGS sequence"/>
</dbReference>
<dbReference type="InterPro" id="IPR011547">
    <property type="entry name" value="SLC26A/SulP_dom"/>
</dbReference>
<dbReference type="SUPFAM" id="SSF52091">
    <property type="entry name" value="SpoIIaa-like"/>
    <property type="match status" value="1"/>
</dbReference>
<dbReference type="GO" id="GO:0055085">
    <property type="term" value="P:transmembrane transport"/>
    <property type="evidence" value="ECO:0007669"/>
    <property type="project" value="InterPro"/>
</dbReference>
<gene>
    <name evidence="7" type="ORF">A5802_000336</name>
</gene>
<feature type="transmembrane region" description="Helical" evidence="5">
    <location>
        <begin position="12"/>
        <end position="33"/>
    </location>
</feature>
<evidence type="ECO:0000256" key="1">
    <source>
        <dbReference type="ARBA" id="ARBA00004141"/>
    </source>
</evidence>
<organism evidence="7 8">
    <name type="scientific">Enterococcus mundtii</name>
    <dbReference type="NCBI Taxonomy" id="53346"/>
    <lineage>
        <taxon>Bacteria</taxon>
        <taxon>Bacillati</taxon>
        <taxon>Bacillota</taxon>
        <taxon>Bacilli</taxon>
        <taxon>Lactobacillales</taxon>
        <taxon>Enterococcaceae</taxon>
        <taxon>Enterococcus</taxon>
    </lineage>
</organism>
<name>A0A242KYG8_ENTMU</name>
<dbReference type="Pfam" id="PF00916">
    <property type="entry name" value="Sulfate_transp"/>
    <property type="match status" value="1"/>
</dbReference>
<feature type="transmembrane region" description="Helical" evidence="5">
    <location>
        <begin position="348"/>
        <end position="365"/>
    </location>
</feature>
<feature type="transmembrane region" description="Helical" evidence="5">
    <location>
        <begin position="424"/>
        <end position="446"/>
    </location>
</feature>